<dbReference type="EMBL" id="JAHMUF010000004">
    <property type="protein sequence ID" value="KAG7195372.1"/>
    <property type="molecule type" value="Genomic_DNA"/>
</dbReference>
<dbReference type="RefSeq" id="XP_043050919.1">
    <property type="nucleotide sequence ID" value="XM_043194595.1"/>
</dbReference>
<evidence type="ECO:0000313" key="1">
    <source>
        <dbReference type="EMBL" id="KAG7195372.1"/>
    </source>
</evidence>
<name>A0A9P7VCJ2_9ASCO</name>
<proteinExistence type="predicted"/>
<gene>
    <name evidence="1" type="ORF">KQ657_003901</name>
</gene>
<evidence type="ECO:0000313" key="2">
    <source>
        <dbReference type="Proteomes" id="UP000790833"/>
    </source>
</evidence>
<sequence length="106" mass="12473">MASALSEVGPEVQSRRIKVSNENLLNELKFEYPKGLAIFDADDNSYWFVYDVDSLSDYVKSDERAHDNKERIIEWLRHYRWEPLVPDLDSGSELDLDWELNSDNTF</sequence>
<organism evidence="1 2">
    <name type="scientific">Scheffersomyces spartinae</name>
    <dbReference type="NCBI Taxonomy" id="45513"/>
    <lineage>
        <taxon>Eukaryota</taxon>
        <taxon>Fungi</taxon>
        <taxon>Dikarya</taxon>
        <taxon>Ascomycota</taxon>
        <taxon>Saccharomycotina</taxon>
        <taxon>Pichiomycetes</taxon>
        <taxon>Debaryomycetaceae</taxon>
        <taxon>Scheffersomyces</taxon>
    </lineage>
</organism>
<dbReference type="Proteomes" id="UP000790833">
    <property type="component" value="Unassembled WGS sequence"/>
</dbReference>
<dbReference type="AlphaFoldDB" id="A0A9P7VCJ2"/>
<dbReference type="GeneID" id="66117275"/>
<protein>
    <submittedName>
        <fullName evidence="1">Uncharacterized protein</fullName>
    </submittedName>
</protein>
<comment type="caution">
    <text evidence="1">The sequence shown here is derived from an EMBL/GenBank/DDBJ whole genome shotgun (WGS) entry which is preliminary data.</text>
</comment>
<reference evidence="1" key="1">
    <citation type="submission" date="2021-03" db="EMBL/GenBank/DDBJ databases">
        <authorList>
            <person name="Palmer J.M."/>
        </authorList>
    </citation>
    <scope>NUCLEOTIDE SEQUENCE</scope>
    <source>
        <strain evidence="1">ARV_011</strain>
    </source>
</reference>
<accession>A0A9P7VCJ2</accession>
<keyword evidence="2" id="KW-1185">Reference proteome</keyword>